<feature type="transmembrane region" description="Helical" evidence="8">
    <location>
        <begin position="490"/>
        <end position="518"/>
    </location>
</feature>
<feature type="transmembrane region" description="Helical" evidence="8">
    <location>
        <begin position="466"/>
        <end position="484"/>
    </location>
</feature>
<evidence type="ECO:0000256" key="2">
    <source>
        <dbReference type="ARBA" id="ARBA00006434"/>
    </source>
</evidence>
<evidence type="ECO:0000256" key="3">
    <source>
        <dbReference type="ARBA" id="ARBA00022448"/>
    </source>
</evidence>
<comment type="subcellular location">
    <subcellularLocation>
        <location evidence="1">Membrane</location>
        <topology evidence="1">Multi-pass membrane protein</topology>
    </subcellularLocation>
</comment>
<dbReference type="NCBIfam" id="TIGR03648">
    <property type="entry name" value="Na_symport_lg"/>
    <property type="match status" value="1"/>
</dbReference>
<evidence type="ECO:0000256" key="8">
    <source>
        <dbReference type="SAM" id="Phobius"/>
    </source>
</evidence>
<keyword evidence="4 8" id="KW-0812">Transmembrane</keyword>
<feature type="transmembrane region" description="Helical" evidence="8">
    <location>
        <begin position="276"/>
        <end position="296"/>
    </location>
</feature>
<dbReference type="PROSITE" id="PS50283">
    <property type="entry name" value="NA_SOLUT_SYMP_3"/>
    <property type="match status" value="1"/>
</dbReference>
<sequence length="559" mass="59619">MDSQFLVSLVLILATFGLYIGIAVYNMARQTSDFYVAGRNVPAVFNGMAIGADWMSAASFIGMAGTVMLLGYDGLAYIMGWTGGYLLLTFLLAPQLRKSGRYTVPEFIGDRYSSSTARLIAAVATIIISFTYSIGQLSGSGVVIGRLLEVPTAVGTIIGVVLIAFYSALGGMKGITWTQVAQYLVLIIAYLIPVIFMSLQLTSNPIPWLSYGQIIGELQQLDQQLGVSEYVVPFTEATKWQFLALMFTLMAGTAGLPHVIVRFYTVSTMKAARWSGAWALLFIGLLYLSAPAYAAFSRFILMTQVAGSSIADLPAWTTSWVNTGSLSVADTNSDGILQWEEIVISNDIVVMATPEIANLGVFVVGLMAAGAMAAALSTAGGLMIAISAALSQDIYYRSINPKATESQRLLVGRSSIIIATVAAGIVALNPPGAITQIVAWAFALASGTFFPALILGVWWRRANGPGVIAGMLVGLTVTLTYIFAAKFGGFTILGIIDTGAGVFGATAAILTIIIVSLATKPPSKETQEEVLDLRYPEGMTYKDGEVWRTDPVETKRPEH</sequence>
<evidence type="ECO:0000313" key="10">
    <source>
        <dbReference type="Proteomes" id="UP000067683"/>
    </source>
</evidence>
<feature type="transmembrane region" description="Helical" evidence="8">
    <location>
        <begin position="359"/>
        <end position="390"/>
    </location>
</feature>
<dbReference type="OrthoDB" id="9814523at2"/>
<feature type="transmembrane region" description="Helical" evidence="8">
    <location>
        <begin position="49"/>
        <end position="72"/>
    </location>
</feature>
<dbReference type="GO" id="GO:0022857">
    <property type="term" value="F:transmembrane transporter activity"/>
    <property type="evidence" value="ECO:0007669"/>
    <property type="project" value="InterPro"/>
</dbReference>
<organism evidence="9 10">
    <name type="scientific">Planococcus rifietoensis</name>
    <dbReference type="NCBI Taxonomy" id="200991"/>
    <lineage>
        <taxon>Bacteria</taxon>
        <taxon>Bacillati</taxon>
        <taxon>Bacillota</taxon>
        <taxon>Bacilli</taxon>
        <taxon>Bacillales</taxon>
        <taxon>Caryophanaceae</taxon>
        <taxon>Planococcus</taxon>
    </lineage>
</organism>
<feature type="transmembrane region" description="Helical" evidence="8">
    <location>
        <begin position="410"/>
        <end position="428"/>
    </location>
</feature>
<evidence type="ECO:0000256" key="4">
    <source>
        <dbReference type="ARBA" id="ARBA00022692"/>
    </source>
</evidence>
<dbReference type="Pfam" id="PF00474">
    <property type="entry name" value="SSF"/>
    <property type="match status" value="2"/>
</dbReference>
<dbReference type="KEGG" id="prt:AUC31_08050"/>
<feature type="transmembrane region" description="Helical" evidence="8">
    <location>
        <begin position="181"/>
        <end position="201"/>
    </location>
</feature>
<feature type="transmembrane region" description="Helical" evidence="8">
    <location>
        <begin position="147"/>
        <end position="169"/>
    </location>
</feature>
<reference evidence="9" key="1">
    <citation type="submission" date="2016-01" db="EMBL/GenBank/DDBJ databases">
        <title>Complete genome of Planococcus rifietoensis type strain M8.</title>
        <authorList>
            <person name="See-Too W.S."/>
        </authorList>
    </citation>
    <scope>NUCLEOTIDE SEQUENCE [LARGE SCALE GENOMIC DNA]</scope>
    <source>
        <strain evidence="9">M8</strain>
    </source>
</reference>
<dbReference type="Proteomes" id="UP000067683">
    <property type="component" value="Chromosome"/>
</dbReference>
<evidence type="ECO:0000256" key="5">
    <source>
        <dbReference type="ARBA" id="ARBA00022989"/>
    </source>
</evidence>
<dbReference type="STRING" id="200991.AUC31_08050"/>
<keyword evidence="10" id="KW-1185">Reference proteome</keyword>
<dbReference type="RefSeq" id="WP_058381881.1">
    <property type="nucleotide sequence ID" value="NZ_CP013659.2"/>
</dbReference>
<protein>
    <submittedName>
        <fullName evidence="9">Cation acetate symporter</fullName>
    </submittedName>
</protein>
<dbReference type="Gene3D" id="1.20.1730.10">
    <property type="entry name" value="Sodium/glucose cotransporter"/>
    <property type="match status" value="1"/>
</dbReference>
<feature type="transmembrane region" description="Helical" evidence="8">
    <location>
        <begin position="117"/>
        <end position="135"/>
    </location>
</feature>
<dbReference type="CDD" id="cd11480">
    <property type="entry name" value="SLC5sbd_u4"/>
    <property type="match status" value="1"/>
</dbReference>
<dbReference type="PANTHER" id="PTHR48086:SF5">
    <property type="entry name" value="NA(+):SOLUTE SYMPORTER (SSF FAMILY)"/>
    <property type="match status" value="1"/>
</dbReference>
<evidence type="ECO:0000256" key="1">
    <source>
        <dbReference type="ARBA" id="ARBA00004141"/>
    </source>
</evidence>
<dbReference type="InterPro" id="IPR038377">
    <property type="entry name" value="Na/Glc_symporter_sf"/>
</dbReference>
<feature type="transmembrane region" description="Helical" evidence="8">
    <location>
        <begin position="6"/>
        <end position="28"/>
    </location>
</feature>
<evidence type="ECO:0000256" key="6">
    <source>
        <dbReference type="ARBA" id="ARBA00023136"/>
    </source>
</evidence>
<evidence type="ECO:0000313" key="9">
    <source>
        <dbReference type="EMBL" id="ALS75174.1"/>
    </source>
</evidence>
<keyword evidence="3" id="KW-0813">Transport</keyword>
<dbReference type="InterPro" id="IPR019899">
    <property type="entry name" value="Na/solute_symporter_VC_2705"/>
</dbReference>
<evidence type="ECO:0000256" key="7">
    <source>
        <dbReference type="RuleBase" id="RU362091"/>
    </source>
</evidence>
<dbReference type="EMBL" id="CP013659">
    <property type="protein sequence ID" value="ALS75174.1"/>
    <property type="molecule type" value="Genomic_DNA"/>
</dbReference>
<dbReference type="AlphaFoldDB" id="A0A0U2Q8H4"/>
<feature type="transmembrane region" description="Helical" evidence="8">
    <location>
        <begin position="434"/>
        <end position="459"/>
    </location>
</feature>
<name>A0A0U2Q8H4_9BACL</name>
<keyword evidence="5 8" id="KW-1133">Transmembrane helix</keyword>
<dbReference type="InterPro" id="IPR001734">
    <property type="entry name" value="Na/solute_symporter"/>
</dbReference>
<feature type="transmembrane region" description="Helical" evidence="8">
    <location>
        <begin position="240"/>
        <end position="264"/>
    </location>
</feature>
<dbReference type="GO" id="GO:0005886">
    <property type="term" value="C:plasma membrane"/>
    <property type="evidence" value="ECO:0007669"/>
    <property type="project" value="TreeGrafter"/>
</dbReference>
<gene>
    <name evidence="9" type="ORF">AUC31_08050</name>
</gene>
<dbReference type="InterPro" id="IPR050277">
    <property type="entry name" value="Sodium:Solute_Symporter"/>
</dbReference>
<feature type="transmembrane region" description="Helical" evidence="8">
    <location>
        <begin position="78"/>
        <end position="96"/>
    </location>
</feature>
<dbReference type="PANTHER" id="PTHR48086">
    <property type="entry name" value="SODIUM/PROLINE SYMPORTER-RELATED"/>
    <property type="match status" value="1"/>
</dbReference>
<keyword evidence="6 8" id="KW-0472">Membrane</keyword>
<accession>A0A0U2Q8H4</accession>
<proteinExistence type="inferred from homology"/>
<comment type="similarity">
    <text evidence="2 7">Belongs to the sodium:solute symporter (SSF) (TC 2.A.21) family.</text>
</comment>